<dbReference type="GO" id="GO:0015920">
    <property type="term" value="P:lipopolysaccharide transport"/>
    <property type="evidence" value="ECO:0007669"/>
    <property type="project" value="TreeGrafter"/>
</dbReference>
<dbReference type="PANTHER" id="PTHR36504:SF1">
    <property type="entry name" value="LIPOPOLYSACCHARIDE EXPORT SYSTEM PROTEIN LPTA"/>
    <property type="match status" value="1"/>
</dbReference>
<gene>
    <name evidence="4" type="primary">lptD_22</name>
    <name evidence="4" type="ORF">SDC9_50191</name>
</gene>
<dbReference type="GO" id="GO:0017089">
    <property type="term" value="F:glycolipid transfer activity"/>
    <property type="evidence" value="ECO:0007669"/>
    <property type="project" value="TreeGrafter"/>
</dbReference>
<dbReference type="GO" id="GO:0030288">
    <property type="term" value="C:outer membrane-bounded periplasmic space"/>
    <property type="evidence" value="ECO:0007669"/>
    <property type="project" value="TreeGrafter"/>
</dbReference>
<dbReference type="PANTHER" id="PTHR36504">
    <property type="entry name" value="LIPOPOLYSACCHARIDE EXPORT SYSTEM PROTEIN LPTA"/>
    <property type="match status" value="1"/>
</dbReference>
<dbReference type="AlphaFoldDB" id="A0A644WNV3"/>
<dbReference type="EMBL" id="VSSQ01000993">
    <property type="protein sequence ID" value="MPM03924.1"/>
    <property type="molecule type" value="Genomic_DNA"/>
</dbReference>
<sequence length="657" mass="74160">MFFNLLAVAATALIVQTTPADTTSAGRKLVRLISAESAQLIVRDSVTYRKVTGPAQFLHNDTYILCDSAIWNVEQNVVDAMGNVQVIQNETILYSDKINYLADSSLAKVRGNLVQLVDKENNRLRTHFLDFHTKDSIAVFFQGGSMMNKDGGVIESLEGIYESKIKKFRFLKNVEMKSDSTLLKADSLAYFSELNKALFLGLTHVWQDTVYLRANSGWYERDTEKYLFSDKAYVLTKKQEVWADQIFYDKKTGKADLVKEIQIVDTSQKVIFFADKGNYIKEPLQATLYEKPSMAYYSLSEEQSDTLFLSADTLKYYTRALGDLDSSFVADAKERYKLSKKDPLQTLINNVKKEGEGDKGIKPPQLAPPPPRNTPVTSTPIKDSLLAPKDSLLVVKDSLLVLNDSIAISSPPQKDTTTIRFTLAYNNVKIFRGVMQAKSDSLTFNSIDSIARLYTLPVMWNEGSQFTADSIQFVLSGNKLSKAELMSNAYYISREDSLYYNQIKSTDMIGFFRDNKLTRFDALGGASLLFFLAEDSVTTMMNEKECKFLSATIDSAKLSKVKYFDGIKSDIFPIVSIEQGKDRLKGFTWRESEKPLTRFDVCNRKLRPSEGEAALSVEKPLFPNTRRFFPKAKQAGKTDLSKNKSSEDKKVLPDIQR</sequence>
<organism evidence="4">
    <name type="scientific">bioreactor metagenome</name>
    <dbReference type="NCBI Taxonomy" id="1076179"/>
    <lineage>
        <taxon>unclassified sequences</taxon>
        <taxon>metagenomes</taxon>
        <taxon>ecological metagenomes</taxon>
    </lineage>
</organism>
<evidence type="ECO:0000256" key="1">
    <source>
        <dbReference type="ARBA" id="ARBA00022729"/>
    </source>
</evidence>
<reference evidence="4" key="1">
    <citation type="submission" date="2019-08" db="EMBL/GenBank/DDBJ databases">
        <authorList>
            <person name="Kucharzyk K."/>
            <person name="Murdoch R.W."/>
            <person name="Higgins S."/>
            <person name="Loffler F."/>
        </authorList>
    </citation>
    <scope>NUCLEOTIDE SEQUENCE</scope>
</reference>
<proteinExistence type="predicted"/>
<keyword evidence="1" id="KW-0732">Signal</keyword>
<dbReference type="GO" id="GO:0009279">
    <property type="term" value="C:cell outer membrane"/>
    <property type="evidence" value="ECO:0007669"/>
    <property type="project" value="TreeGrafter"/>
</dbReference>
<feature type="compositionally biased region" description="Basic and acidic residues" evidence="2">
    <location>
        <begin position="639"/>
        <end position="657"/>
    </location>
</feature>
<dbReference type="InterPro" id="IPR005653">
    <property type="entry name" value="OstA-like_N"/>
</dbReference>
<feature type="region of interest" description="Disordered" evidence="2">
    <location>
        <begin position="351"/>
        <end position="382"/>
    </location>
</feature>
<evidence type="ECO:0000313" key="4">
    <source>
        <dbReference type="EMBL" id="MPM03924.1"/>
    </source>
</evidence>
<feature type="compositionally biased region" description="Basic and acidic residues" evidence="2">
    <location>
        <begin position="351"/>
        <end position="361"/>
    </location>
</feature>
<comment type="caution">
    <text evidence="4">The sequence shown here is derived from an EMBL/GenBank/DDBJ whole genome shotgun (WGS) entry which is preliminary data.</text>
</comment>
<dbReference type="InterPro" id="IPR052037">
    <property type="entry name" value="LPS_export_LptA"/>
</dbReference>
<feature type="domain" description="Organic solvent tolerance-like N-terminal" evidence="3">
    <location>
        <begin position="30"/>
        <end position="185"/>
    </location>
</feature>
<name>A0A644WNV3_9ZZZZ</name>
<protein>
    <submittedName>
        <fullName evidence="4">LPS-assembly protein LptD</fullName>
    </submittedName>
</protein>
<dbReference type="Pfam" id="PF13100">
    <property type="entry name" value="OstA_2"/>
    <property type="match status" value="1"/>
</dbReference>
<feature type="region of interest" description="Disordered" evidence="2">
    <location>
        <begin position="632"/>
        <end position="657"/>
    </location>
</feature>
<evidence type="ECO:0000256" key="2">
    <source>
        <dbReference type="SAM" id="MobiDB-lite"/>
    </source>
</evidence>
<dbReference type="Gene3D" id="2.60.450.10">
    <property type="entry name" value="Lipopolysaccharide (LPS) transport protein A like domain"/>
    <property type="match status" value="1"/>
</dbReference>
<evidence type="ECO:0000259" key="3">
    <source>
        <dbReference type="Pfam" id="PF13100"/>
    </source>
</evidence>
<accession>A0A644WNV3</accession>